<dbReference type="EMBL" id="JAUCEY010000008">
    <property type="protein sequence ID" value="MDM5454268.1"/>
    <property type="molecule type" value="Genomic_DNA"/>
</dbReference>
<reference evidence="2" key="1">
    <citation type="submission" date="2023-06" db="EMBL/GenBank/DDBJ databases">
        <title>Comparative genomics of Bacillaceae isolates and their secondary metabolite potential.</title>
        <authorList>
            <person name="Song L."/>
            <person name="Nielsen L.J."/>
            <person name="Mohite O."/>
            <person name="Xu X."/>
            <person name="Weber T."/>
            <person name="Kovacs A.T."/>
        </authorList>
    </citation>
    <scope>NUCLEOTIDE SEQUENCE</scope>
    <source>
        <strain evidence="2">D8_B_37</strain>
    </source>
</reference>
<evidence type="ECO:0000256" key="1">
    <source>
        <dbReference type="SAM" id="Phobius"/>
    </source>
</evidence>
<feature type="transmembrane region" description="Helical" evidence="1">
    <location>
        <begin position="33"/>
        <end position="57"/>
    </location>
</feature>
<keyword evidence="1" id="KW-0812">Transmembrane</keyword>
<sequence length="58" mass="6051">MVSLECWFVTGIALTLPTIISLIGQLAGSSRGIAVSFHMFMAFVGASIGPIVSIALVR</sequence>
<comment type="caution">
    <text evidence="2">The sequence shown here is derived from an EMBL/GenBank/DDBJ whole genome shotgun (WGS) entry which is preliminary data.</text>
</comment>
<dbReference type="SUPFAM" id="SSF103473">
    <property type="entry name" value="MFS general substrate transporter"/>
    <property type="match status" value="1"/>
</dbReference>
<keyword evidence="1" id="KW-1133">Transmembrane helix</keyword>
<protein>
    <recommendedName>
        <fullName evidence="4">Major facilitator superfamily (MFS) profile domain-containing protein</fullName>
    </recommendedName>
</protein>
<dbReference type="InterPro" id="IPR036259">
    <property type="entry name" value="MFS_trans_sf"/>
</dbReference>
<keyword evidence="1" id="KW-0472">Membrane</keyword>
<dbReference type="Proteomes" id="UP001234602">
    <property type="component" value="Unassembled WGS sequence"/>
</dbReference>
<evidence type="ECO:0008006" key="4">
    <source>
        <dbReference type="Google" id="ProtNLM"/>
    </source>
</evidence>
<dbReference type="AlphaFoldDB" id="A0AAW7IH90"/>
<organism evidence="2 3">
    <name type="scientific">Peribacillus simplex</name>
    <dbReference type="NCBI Taxonomy" id="1478"/>
    <lineage>
        <taxon>Bacteria</taxon>
        <taxon>Bacillati</taxon>
        <taxon>Bacillota</taxon>
        <taxon>Bacilli</taxon>
        <taxon>Bacillales</taxon>
        <taxon>Bacillaceae</taxon>
        <taxon>Peribacillus</taxon>
    </lineage>
</organism>
<proteinExistence type="predicted"/>
<accession>A0AAW7IH90</accession>
<name>A0AAW7IH90_9BACI</name>
<feature type="transmembrane region" description="Helical" evidence="1">
    <location>
        <begin position="7"/>
        <end position="27"/>
    </location>
</feature>
<gene>
    <name evidence="2" type="ORF">QUF89_19265</name>
</gene>
<evidence type="ECO:0000313" key="3">
    <source>
        <dbReference type="Proteomes" id="UP001234602"/>
    </source>
</evidence>
<evidence type="ECO:0000313" key="2">
    <source>
        <dbReference type="EMBL" id="MDM5454268.1"/>
    </source>
</evidence>